<proteinExistence type="predicted"/>
<accession>A0A445HT15</accession>
<evidence type="ECO:0000313" key="2">
    <source>
        <dbReference type="Proteomes" id="UP000289340"/>
    </source>
</evidence>
<evidence type="ECO:0000313" key="1">
    <source>
        <dbReference type="EMBL" id="RZB76816.1"/>
    </source>
</evidence>
<dbReference type="Proteomes" id="UP000289340">
    <property type="component" value="Chromosome 12"/>
</dbReference>
<comment type="caution">
    <text evidence="1">The sequence shown here is derived from an EMBL/GenBank/DDBJ whole genome shotgun (WGS) entry which is preliminary data.</text>
</comment>
<protein>
    <submittedName>
        <fullName evidence="1">Uncharacterized protein</fullName>
    </submittedName>
</protein>
<name>A0A445HT15_GLYSO</name>
<reference evidence="1 2" key="1">
    <citation type="submission" date="2018-09" db="EMBL/GenBank/DDBJ databases">
        <title>A high-quality reference genome of wild soybean provides a powerful tool to mine soybean genomes.</title>
        <authorList>
            <person name="Xie M."/>
            <person name="Chung C.Y.L."/>
            <person name="Li M.-W."/>
            <person name="Wong F.-L."/>
            <person name="Chan T.-F."/>
            <person name="Lam H.-M."/>
        </authorList>
    </citation>
    <scope>NUCLEOTIDE SEQUENCE [LARGE SCALE GENOMIC DNA]</scope>
    <source>
        <strain evidence="2">cv. W05</strain>
        <tissue evidence="1">Hypocotyl of etiolated seedlings</tissue>
    </source>
</reference>
<dbReference type="EMBL" id="QZWG01000012">
    <property type="protein sequence ID" value="RZB76816.1"/>
    <property type="molecule type" value="Genomic_DNA"/>
</dbReference>
<sequence length="197" mass="22249">MTIFLRSRRYKYEALGSGRDHILKSISYRRTRAKQRKIFLTTYQLDSFTEPKSPKLNKVALKFKKIVASALKLVQSKAKNPFAHKLRKRSHQGSGLCGKESKVYSDVVIVVKADNQNEDIGLDYLDNEVGIMYLGSQLSSGQIPPFLQPGKNTTKVNVELKGENEFGVEMQKSVYRGLGERENSFVDNSEASHKACD</sequence>
<keyword evidence="2" id="KW-1185">Reference proteome</keyword>
<organism evidence="1 2">
    <name type="scientific">Glycine soja</name>
    <name type="common">Wild soybean</name>
    <dbReference type="NCBI Taxonomy" id="3848"/>
    <lineage>
        <taxon>Eukaryota</taxon>
        <taxon>Viridiplantae</taxon>
        <taxon>Streptophyta</taxon>
        <taxon>Embryophyta</taxon>
        <taxon>Tracheophyta</taxon>
        <taxon>Spermatophyta</taxon>
        <taxon>Magnoliopsida</taxon>
        <taxon>eudicotyledons</taxon>
        <taxon>Gunneridae</taxon>
        <taxon>Pentapetalae</taxon>
        <taxon>rosids</taxon>
        <taxon>fabids</taxon>
        <taxon>Fabales</taxon>
        <taxon>Fabaceae</taxon>
        <taxon>Papilionoideae</taxon>
        <taxon>50 kb inversion clade</taxon>
        <taxon>NPAAA clade</taxon>
        <taxon>indigoferoid/millettioid clade</taxon>
        <taxon>Phaseoleae</taxon>
        <taxon>Glycine</taxon>
        <taxon>Glycine subgen. Soja</taxon>
    </lineage>
</organism>
<gene>
    <name evidence="1" type="ORF">D0Y65_034981</name>
</gene>
<dbReference type="AlphaFoldDB" id="A0A445HT15"/>